<keyword evidence="13" id="KW-1185">Reference proteome</keyword>
<evidence type="ECO:0000256" key="8">
    <source>
        <dbReference type="ARBA" id="ARBA00022989"/>
    </source>
</evidence>
<evidence type="ECO:0000256" key="2">
    <source>
        <dbReference type="ARBA" id="ARBA00009592"/>
    </source>
</evidence>
<accession>A0A1B6Q7H6</accession>
<dbReference type="AlphaFoldDB" id="A0A1B6Q7H6"/>
<dbReference type="SUPFAM" id="SSF52058">
    <property type="entry name" value="L domain-like"/>
    <property type="match status" value="1"/>
</dbReference>
<name>A0A1B6Q7H6_SORBI</name>
<dbReference type="eggNOG" id="ENOG502QSSB">
    <property type="taxonomic scope" value="Eukaryota"/>
</dbReference>
<keyword evidence="8 11" id="KW-1133">Transmembrane helix</keyword>
<dbReference type="PANTHER" id="PTHR48063:SF70">
    <property type="entry name" value="LEUCINE-RICH REPEAT-CONTAINING N-TERMINAL PLANT-TYPE DOMAIN-CONTAINING PROTEIN"/>
    <property type="match status" value="1"/>
</dbReference>
<dbReference type="EMBL" id="CM000762">
    <property type="protein sequence ID" value="KXG33866.1"/>
    <property type="molecule type" value="Genomic_DNA"/>
</dbReference>
<comment type="similarity">
    <text evidence="2">Belongs to the RLP family.</text>
</comment>
<keyword evidence="4" id="KW-1070">Brassinosteroid signaling pathway</keyword>
<dbReference type="Gene3D" id="3.80.10.10">
    <property type="entry name" value="Ribonuclease Inhibitor"/>
    <property type="match status" value="1"/>
</dbReference>
<dbReference type="GO" id="GO:0016020">
    <property type="term" value="C:membrane"/>
    <property type="evidence" value="ECO:0007669"/>
    <property type="project" value="UniProtKB-SubCell"/>
</dbReference>
<dbReference type="InParanoid" id="A0A1B6Q7H6"/>
<dbReference type="InterPro" id="IPR001611">
    <property type="entry name" value="Leu-rich_rpt"/>
</dbReference>
<dbReference type="InterPro" id="IPR032675">
    <property type="entry name" value="LRR_dom_sf"/>
</dbReference>
<proteinExistence type="inferred from homology"/>
<gene>
    <name evidence="12" type="ORF">SORBI_3003G384400</name>
</gene>
<evidence type="ECO:0000256" key="4">
    <source>
        <dbReference type="ARBA" id="ARBA00022626"/>
    </source>
</evidence>
<evidence type="ECO:0000256" key="5">
    <source>
        <dbReference type="ARBA" id="ARBA00022692"/>
    </source>
</evidence>
<evidence type="ECO:0000313" key="13">
    <source>
        <dbReference type="Proteomes" id="UP000000768"/>
    </source>
</evidence>
<keyword evidence="9 11" id="KW-0472">Membrane</keyword>
<comment type="subcellular location">
    <subcellularLocation>
        <location evidence="1">Membrane</location>
        <topology evidence="1">Single-pass type I membrane protein</topology>
    </subcellularLocation>
</comment>
<dbReference type="InterPro" id="IPR046956">
    <property type="entry name" value="RLP23-like"/>
</dbReference>
<evidence type="ECO:0008006" key="14">
    <source>
        <dbReference type="Google" id="ProtNLM"/>
    </source>
</evidence>
<dbReference type="Proteomes" id="UP000000768">
    <property type="component" value="Chromosome 3"/>
</dbReference>
<keyword evidence="3" id="KW-0433">Leucine-rich repeat</keyword>
<dbReference type="STRING" id="4558.A0A1B6Q7H6"/>
<keyword evidence="5 11" id="KW-0812">Transmembrane</keyword>
<dbReference type="Gramene" id="KXG33866">
    <property type="protein sequence ID" value="KXG33866"/>
    <property type="gene ID" value="SORBI_3003G384400"/>
</dbReference>
<reference evidence="13" key="2">
    <citation type="journal article" date="2018" name="Plant J.">
        <title>The Sorghum bicolor reference genome: improved assembly, gene annotations, a transcriptome atlas, and signatures of genome organization.</title>
        <authorList>
            <person name="McCormick R.F."/>
            <person name="Truong S.K."/>
            <person name="Sreedasyam A."/>
            <person name="Jenkins J."/>
            <person name="Shu S."/>
            <person name="Sims D."/>
            <person name="Kennedy M."/>
            <person name="Amirebrahimi M."/>
            <person name="Weers B.D."/>
            <person name="McKinley B."/>
            <person name="Mattison A."/>
            <person name="Morishige D.T."/>
            <person name="Grimwood J."/>
            <person name="Schmutz J."/>
            <person name="Mullet J.E."/>
        </authorList>
    </citation>
    <scope>NUCLEOTIDE SEQUENCE [LARGE SCALE GENOMIC DNA]</scope>
    <source>
        <strain evidence="13">cv. BTx623</strain>
    </source>
</reference>
<keyword evidence="10" id="KW-0325">Glycoprotein</keyword>
<protein>
    <recommendedName>
        <fullName evidence="14">Leucine-rich repeat-containing N-terminal plant-type domain-containing protein</fullName>
    </recommendedName>
</protein>
<evidence type="ECO:0000256" key="6">
    <source>
        <dbReference type="ARBA" id="ARBA00022729"/>
    </source>
</evidence>
<evidence type="ECO:0000313" key="12">
    <source>
        <dbReference type="EMBL" id="KXG33866.1"/>
    </source>
</evidence>
<evidence type="ECO:0000256" key="7">
    <source>
        <dbReference type="ARBA" id="ARBA00022737"/>
    </source>
</evidence>
<organism evidence="12 13">
    <name type="scientific">Sorghum bicolor</name>
    <name type="common">Sorghum</name>
    <name type="synonym">Sorghum vulgare</name>
    <dbReference type="NCBI Taxonomy" id="4558"/>
    <lineage>
        <taxon>Eukaryota</taxon>
        <taxon>Viridiplantae</taxon>
        <taxon>Streptophyta</taxon>
        <taxon>Embryophyta</taxon>
        <taxon>Tracheophyta</taxon>
        <taxon>Spermatophyta</taxon>
        <taxon>Magnoliopsida</taxon>
        <taxon>Liliopsida</taxon>
        <taxon>Poales</taxon>
        <taxon>Poaceae</taxon>
        <taxon>PACMAD clade</taxon>
        <taxon>Panicoideae</taxon>
        <taxon>Andropogonodae</taxon>
        <taxon>Andropogoneae</taxon>
        <taxon>Sorghinae</taxon>
        <taxon>Sorghum</taxon>
    </lineage>
</organism>
<dbReference type="Pfam" id="PF00560">
    <property type="entry name" value="LRR_1"/>
    <property type="match status" value="4"/>
</dbReference>
<keyword evidence="7" id="KW-0677">Repeat</keyword>
<evidence type="ECO:0000256" key="1">
    <source>
        <dbReference type="ARBA" id="ARBA00004479"/>
    </source>
</evidence>
<evidence type="ECO:0000256" key="9">
    <source>
        <dbReference type="ARBA" id="ARBA00023136"/>
    </source>
</evidence>
<sequence>MFWFDLDVQCLKIVQQSVTDPYGILKNSWIFDNGSHPGFICKFTGVECWHPDENRVLILRLGNLGLQGQFPRGLQNCASMTGLDLSTNNFSGPIPSDIARQLPSLTSLDLSYNSFSGEIPVGIANLIYLNTLYLQYNQINGHVPGEFSTLYRLQVFNVAYNHLSGPIPLSLMNFAESSFAGNQGLCDAPLTECGRRRSKRRLRLYRINDESSIGAAAGFVVGFVVAFYFPHLFVFSQKLHPYVVRI</sequence>
<dbReference type="GO" id="GO:0009742">
    <property type="term" value="P:brassinosteroid mediated signaling pathway"/>
    <property type="evidence" value="ECO:0007669"/>
    <property type="project" value="UniProtKB-KW"/>
</dbReference>
<dbReference type="PANTHER" id="PTHR48063">
    <property type="entry name" value="LRR RECEPTOR-LIKE KINASE"/>
    <property type="match status" value="1"/>
</dbReference>
<feature type="transmembrane region" description="Helical" evidence="11">
    <location>
        <begin position="213"/>
        <end position="235"/>
    </location>
</feature>
<dbReference type="OMA" id="KILTWVT"/>
<dbReference type="FunFam" id="3.80.10.10:FF:000111">
    <property type="entry name" value="LRR receptor-like serine/threonine-protein kinase ERECTA"/>
    <property type="match status" value="1"/>
</dbReference>
<evidence type="ECO:0000256" key="10">
    <source>
        <dbReference type="ARBA" id="ARBA00023180"/>
    </source>
</evidence>
<keyword evidence="6" id="KW-0732">Signal</keyword>
<reference evidence="12 13" key="1">
    <citation type="journal article" date="2009" name="Nature">
        <title>The Sorghum bicolor genome and the diversification of grasses.</title>
        <authorList>
            <person name="Paterson A.H."/>
            <person name="Bowers J.E."/>
            <person name="Bruggmann R."/>
            <person name="Dubchak I."/>
            <person name="Grimwood J."/>
            <person name="Gundlach H."/>
            <person name="Haberer G."/>
            <person name="Hellsten U."/>
            <person name="Mitros T."/>
            <person name="Poliakov A."/>
            <person name="Schmutz J."/>
            <person name="Spannagl M."/>
            <person name="Tang H."/>
            <person name="Wang X."/>
            <person name="Wicker T."/>
            <person name="Bharti A.K."/>
            <person name="Chapman J."/>
            <person name="Feltus F.A."/>
            <person name="Gowik U."/>
            <person name="Grigoriev I.V."/>
            <person name="Lyons E."/>
            <person name="Maher C.A."/>
            <person name="Martis M."/>
            <person name="Narechania A."/>
            <person name="Otillar R.P."/>
            <person name="Penning B.W."/>
            <person name="Salamov A.A."/>
            <person name="Wang Y."/>
            <person name="Zhang L."/>
            <person name="Carpita N.C."/>
            <person name="Freeling M."/>
            <person name="Gingle A.R."/>
            <person name="Hash C.T."/>
            <person name="Keller B."/>
            <person name="Klein P."/>
            <person name="Kresovich S."/>
            <person name="McCann M.C."/>
            <person name="Ming R."/>
            <person name="Peterson D.G."/>
            <person name="Mehboob-ur-Rahman"/>
            <person name="Ware D."/>
            <person name="Westhoff P."/>
            <person name="Mayer K.F."/>
            <person name="Messing J."/>
            <person name="Rokhsar D.S."/>
        </authorList>
    </citation>
    <scope>NUCLEOTIDE SEQUENCE [LARGE SCALE GENOMIC DNA]</scope>
    <source>
        <strain evidence="13">cv. BTx623</strain>
    </source>
</reference>
<evidence type="ECO:0000256" key="3">
    <source>
        <dbReference type="ARBA" id="ARBA00022614"/>
    </source>
</evidence>
<evidence type="ECO:0000256" key="11">
    <source>
        <dbReference type="SAM" id="Phobius"/>
    </source>
</evidence>